<evidence type="ECO:0000256" key="1">
    <source>
        <dbReference type="PIRNR" id="PIRNR006615"/>
    </source>
</evidence>
<name>A0A9Y1FKB0_9ARCH</name>
<dbReference type="CDD" id="cd06460">
    <property type="entry name" value="M32_Taq"/>
    <property type="match status" value="1"/>
</dbReference>
<dbReference type="Pfam" id="PF02074">
    <property type="entry name" value="Peptidase_M32"/>
    <property type="match status" value="1"/>
</dbReference>
<dbReference type="SUPFAM" id="SSF55486">
    <property type="entry name" value="Metalloproteases ('zincins'), catalytic domain"/>
    <property type="match status" value="1"/>
</dbReference>
<keyword evidence="1 4" id="KW-0121">Carboxypeptidase</keyword>
<evidence type="ECO:0000313" key="4">
    <source>
        <dbReference type="EMBL" id="UJG40105.1"/>
    </source>
</evidence>
<accession>A0A9Y1FKB0</accession>
<dbReference type="AlphaFoldDB" id="A0A9Y1FKB0"/>
<evidence type="ECO:0000256" key="3">
    <source>
        <dbReference type="PIRSR" id="PIRSR006615-2"/>
    </source>
</evidence>
<comment type="function">
    <text evidence="1">Broad specificity carboxypetidase that releases amino acids sequentially from the C-terminus, including neutral, aromatic, polar and basic residues.</text>
</comment>
<comment type="similarity">
    <text evidence="1">Belongs to the peptidase M32 family.</text>
</comment>
<dbReference type="GO" id="GO:0046872">
    <property type="term" value="F:metal ion binding"/>
    <property type="evidence" value="ECO:0007669"/>
    <property type="project" value="UniProtKB-KW"/>
</dbReference>
<keyword evidence="1 2" id="KW-0479">Metal-binding</keyword>
<reference evidence="4" key="1">
    <citation type="journal article" date="2022" name="Nat. Microbiol.">
        <title>Unique mobile elements and scalable gene flow at the prokaryote-eukaryote boundary revealed by circularized Asgard archaea genomes.</title>
        <authorList>
            <person name="Wu F."/>
            <person name="Speth D.R."/>
            <person name="Philosof A."/>
            <person name="Cremiere A."/>
            <person name="Narayanan A."/>
            <person name="Barco R.A."/>
            <person name="Connon S.A."/>
            <person name="Amend J.P."/>
            <person name="Antoshechkin I.A."/>
            <person name="Orphan V.J."/>
        </authorList>
    </citation>
    <scope>NUCLEOTIDE SEQUENCE</scope>
    <source>
        <strain evidence="4">PM71</strain>
    </source>
</reference>
<protein>
    <recommendedName>
        <fullName evidence="1">Metal-dependent carboxypeptidase</fullName>
        <ecNumber evidence="1">3.4.17.19</ecNumber>
    </recommendedName>
</protein>
<organism evidence="4">
    <name type="scientific">Candidatus Heimdallarchaeum aukensis</name>
    <dbReference type="NCBI Taxonomy" id="2876573"/>
    <lineage>
        <taxon>Archaea</taxon>
        <taxon>Promethearchaeati</taxon>
        <taxon>Candidatus Heimdallarchaeota</taxon>
        <taxon>Candidatus Heimdallarchaeia (ex Rinke et al. 2021) (nom. nud.)</taxon>
        <taxon>Candidatus Heimdallarchaeales</taxon>
        <taxon>Candidatus Heimdallarchaeaceae</taxon>
        <taxon>Candidatus Heimdallarchaeum</taxon>
    </lineage>
</organism>
<dbReference type="InterPro" id="IPR001333">
    <property type="entry name" value="Peptidase_M32_Taq"/>
</dbReference>
<dbReference type="EMBL" id="CP084166">
    <property type="protein sequence ID" value="UJG40105.1"/>
    <property type="molecule type" value="Genomic_DNA"/>
</dbReference>
<dbReference type="Gene3D" id="1.10.1370.30">
    <property type="match status" value="1"/>
</dbReference>
<dbReference type="PIRSF" id="PIRSF006615">
    <property type="entry name" value="Zn_crbxpep_Taq"/>
    <property type="match status" value="1"/>
</dbReference>
<dbReference type="EC" id="3.4.17.19" evidence="1"/>
<feature type="active site" description="Proton donor/acceptor" evidence="3">
    <location>
        <position position="271"/>
    </location>
</feature>
<keyword evidence="2" id="KW-0862">Zinc</keyword>
<dbReference type="Proteomes" id="UP001201020">
    <property type="component" value="Chromosome"/>
</dbReference>
<keyword evidence="1" id="KW-0482">Metalloprotease</keyword>
<dbReference type="GO" id="GO:0006508">
    <property type="term" value="P:proteolysis"/>
    <property type="evidence" value="ECO:0007669"/>
    <property type="project" value="UniProtKB-UniRule"/>
</dbReference>
<feature type="binding site" evidence="2">
    <location>
        <position position="300"/>
    </location>
    <ligand>
        <name>Zn(2+)</name>
        <dbReference type="ChEBI" id="CHEBI:29105"/>
        <note>catalytic</note>
    </ligand>
</feature>
<dbReference type="PRINTS" id="PR00998">
    <property type="entry name" value="CRBOXYPTASET"/>
</dbReference>
<dbReference type="PANTHER" id="PTHR34217">
    <property type="entry name" value="METAL-DEPENDENT CARBOXYPEPTIDASE"/>
    <property type="match status" value="1"/>
</dbReference>
<gene>
    <name evidence="4" type="ORF">K9W45_09685</name>
</gene>
<dbReference type="GO" id="GO:0004181">
    <property type="term" value="F:metallocarboxypeptidase activity"/>
    <property type="evidence" value="ECO:0007669"/>
    <property type="project" value="UniProtKB-UniRule"/>
</dbReference>
<keyword evidence="1" id="KW-0645">Protease</keyword>
<evidence type="ECO:0000256" key="2">
    <source>
        <dbReference type="PIRSR" id="PIRSR006615-1"/>
    </source>
</evidence>
<keyword evidence="1" id="KW-0378">Hydrolase</keyword>
<dbReference type="PANTHER" id="PTHR34217:SF1">
    <property type="entry name" value="CARBOXYPEPTIDASE 1"/>
    <property type="match status" value="1"/>
</dbReference>
<comment type="catalytic activity">
    <reaction evidence="1">
        <text>Release of a C-terminal amino acid with broad specificity, except for -Pro.</text>
        <dbReference type="EC" id="3.4.17.19"/>
    </reaction>
</comment>
<sequence length="504" mass="59059">MKHYFELLDIYEKVRLLNSISGVLYWDMNVVMPSNLDAINYRSKQFQYLSQEIHKLITKDKTAELLEKCEKEKSLDKYQRRNVELIRRMYDNRTALTSELVGQMSKQSNKTLEIWKKAKVKKDFSIVKDDLEKLFKLNVQAAELYAEKKEINDPFDALIDTRDKGFSVSLLSKLFDESKSYLIPLLRKIKNKSETIKDDFLYRKVPKEIQIKMVNDLAKFLEYDVSSEEAVGSIAEVEHPLTISCGYKDVRVTVKYVENNVLASFFAGAHECGHALHGLQGREEWYNQPIYRISSPSFGESQSRFIENMVAGSKDFWDYYFPKLNEQTKVFNDISLDMFYSAITKVKPSLIRIQADELTYMLHIIIRFEIERDWFAGKITTDELPSVWNQKYDEYLGVEVTDDSVGVMQDLHWYSQYYGYFFGYGIGDLIAAQLSNSLTKVNPNWKDLLREGQFTPIREWLEQNIHKKGGLFDCLNLVENITGEMLSTKYHQKYLEEKYLVLYS</sequence>
<feature type="binding site" evidence="2">
    <location>
        <position position="270"/>
    </location>
    <ligand>
        <name>Zn(2+)</name>
        <dbReference type="ChEBI" id="CHEBI:29105"/>
        <note>catalytic</note>
    </ligand>
</feature>
<dbReference type="PROSITE" id="PS52034">
    <property type="entry name" value="PEPTIDASE_M32"/>
    <property type="match status" value="1"/>
</dbReference>
<comment type="cofactor">
    <cofactor evidence="2">
        <name>Zn(2+)</name>
        <dbReference type="ChEBI" id="CHEBI:29105"/>
    </cofactor>
    <text evidence="2">Binds 1 zinc ion per subunit.</text>
</comment>
<proteinExistence type="inferred from homology"/>
<feature type="binding site" evidence="2">
    <location>
        <position position="274"/>
    </location>
    <ligand>
        <name>Zn(2+)</name>
        <dbReference type="ChEBI" id="CHEBI:29105"/>
        <note>catalytic</note>
    </ligand>
</feature>